<dbReference type="GO" id="GO:0048471">
    <property type="term" value="C:perinuclear region of cytoplasm"/>
    <property type="evidence" value="ECO:0007669"/>
    <property type="project" value="TreeGrafter"/>
</dbReference>
<name>A0A0N8H5S8_9HYPO</name>
<keyword evidence="3" id="KW-0677">Repeat</keyword>
<dbReference type="GO" id="GO:0031267">
    <property type="term" value="F:small GTPase binding"/>
    <property type="evidence" value="ECO:0007669"/>
    <property type="project" value="TreeGrafter"/>
</dbReference>
<feature type="compositionally biased region" description="Basic and acidic residues" evidence="4">
    <location>
        <begin position="379"/>
        <end position="401"/>
    </location>
</feature>
<keyword evidence="1" id="KW-0343">GTPase activation</keyword>
<dbReference type="GO" id="GO:0006913">
    <property type="term" value="P:nucleocytoplasmic transport"/>
    <property type="evidence" value="ECO:0007669"/>
    <property type="project" value="TreeGrafter"/>
</dbReference>
<keyword evidence="6" id="KW-1185">Reference proteome</keyword>
<evidence type="ECO:0000256" key="1">
    <source>
        <dbReference type="ARBA" id="ARBA00022468"/>
    </source>
</evidence>
<feature type="region of interest" description="Disordered" evidence="4">
    <location>
        <begin position="1"/>
        <end position="43"/>
    </location>
</feature>
<keyword evidence="2" id="KW-0433">Leucine-rich repeat</keyword>
<evidence type="ECO:0000313" key="6">
    <source>
        <dbReference type="Proteomes" id="UP000050424"/>
    </source>
</evidence>
<feature type="compositionally biased region" description="Polar residues" evidence="4">
    <location>
        <begin position="113"/>
        <end position="163"/>
    </location>
</feature>
<feature type="compositionally biased region" description="Low complexity" evidence="4">
    <location>
        <begin position="164"/>
        <end position="185"/>
    </location>
</feature>
<feature type="compositionally biased region" description="Basic and acidic residues" evidence="4">
    <location>
        <begin position="343"/>
        <end position="352"/>
    </location>
</feature>
<dbReference type="AlphaFoldDB" id="A0A0N8H5S8"/>
<protein>
    <recommendedName>
        <fullName evidence="7">Cell wall biogenesis protein Mhp1</fullName>
    </recommendedName>
</protein>
<dbReference type="PANTHER" id="PTHR24113:SF12">
    <property type="entry name" value="RAN GTPASE-ACTIVATING PROTEIN 1"/>
    <property type="match status" value="1"/>
</dbReference>
<dbReference type="Gene3D" id="3.80.10.10">
    <property type="entry name" value="Ribonuclease Inhibitor"/>
    <property type="match status" value="2"/>
</dbReference>
<dbReference type="InterPro" id="IPR032675">
    <property type="entry name" value="LRR_dom_sf"/>
</dbReference>
<feature type="region of interest" description="Disordered" evidence="4">
    <location>
        <begin position="1043"/>
        <end position="1062"/>
    </location>
</feature>
<gene>
    <name evidence="5" type="ORF">AK830_g9550</name>
</gene>
<dbReference type="STRING" id="78410.A0A0N8H5S8"/>
<dbReference type="InterPro" id="IPR027038">
    <property type="entry name" value="RanGap"/>
</dbReference>
<feature type="region of interest" description="Disordered" evidence="4">
    <location>
        <begin position="84"/>
        <end position="196"/>
    </location>
</feature>
<feature type="region of interest" description="Disordered" evidence="4">
    <location>
        <begin position="311"/>
        <end position="446"/>
    </location>
</feature>
<feature type="compositionally biased region" description="Polar residues" evidence="4">
    <location>
        <begin position="16"/>
        <end position="33"/>
    </location>
</feature>
<feature type="compositionally biased region" description="Low complexity" evidence="4">
    <location>
        <begin position="436"/>
        <end position="446"/>
    </location>
</feature>
<comment type="caution">
    <text evidence="5">The sequence shown here is derived from an EMBL/GenBank/DDBJ whole genome shotgun (WGS) entry which is preliminary data.</text>
</comment>
<feature type="compositionally biased region" description="Polar residues" evidence="4">
    <location>
        <begin position="358"/>
        <end position="370"/>
    </location>
</feature>
<dbReference type="SUPFAM" id="SSF52047">
    <property type="entry name" value="RNI-like"/>
    <property type="match status" value="1"/>
</dbReference>
<dbReference type="EMBL" id="LKCW01000180">
    <property type="protein sequence ID" value="KPM37012.1"/>
    <property type="molecule type" value="Genomic_DNA"/>
</dbReference>
<evidence type="ECO:0000256" key="4">
    <source>
        <dbReference type="SAM" id="MobiDB-lite"/>
    </source>
</evidence>
<dbReference type="GO" id="GO:0005634">
    <property type="term" value="C:nucleus"/>
    <property type="evidence" value="ECO:0007669"/>
    <property type="project" value="TreeGrafter"/>
</dbReference>
<evidence type="ECO:0000256" key="3">
    <source>
        <dbReference type="ARBA" id="ARBA00022737"/>
    </source>
</evidence>
<dbReference type="GO" id="GO:0005096">
    <property type="term" value="F:GTPase activator activity"/>
    <property type="evidence" value="ECO:0007669"/>
    <property type="project" value="UniProtKB-KW"/>
</dbReference>
<sequence length="1226" mass="132739">MNLPTPHADADADTSPPLSTYRVPTTTASSTTHHLPPIPSTTRQCFPVSVAYRVLAGPPRPVAQVAPTPFPDRAELVPILKKTIKNSPPSKTPSAALPRQIPGASARAPTSIDHPTNGQATPPNGTPTQRRLSRSGSIDNKPSPTGTPLQRRNSWFSNISAKFSSSAPPATPTSSPQPLQSPTAQEDPPPPKITPTKNAVLQHAAKPEGNGPYTPAPPRSTQAGFLGVFRRLSSSSSGALGPSGKLGHGLVDRMVLNVDEKRERCPISELQGAKLRRVAFCVDVEIAPMPKYGEADSLHPKPVDLTQKKKLTEKGEGDALKNPKPVEEQKEAVDTAKTNGEALPKEPEKEGLDAASKTDGSATNGTTTPASAPVPAQAPDKEKENTKKKEKKKKSEEERKARKEKKRKLAEANGSIPMEIHYSSDSSCNTPPGAVTPKTSSSPTTNPVRIYRRCCQLRETPILKKITEQLTNPANYSSSSGMVSKLDLTDYWLQLPDLVTLGDYLAIVPVREVFLENIGLTDEGLRVILAGLLAAKRPPSKKRRPKHEGEEHGNVVERLVLKNNKLGPDGWKHLSLFVYLCRSLKFLDVSQIQFPRQPQVNHNGALPNGVQIPRGISDIFSKALGERLGGSTLELVNLGETGPSMEQLGSIIDGLIQCGVSRVGLAHNQIDDEGVQHLVRYFAAGKCEGVDLGGNDLGAHMEALASAIGEDSQLWAMGLAGCSLTPSSLCKILPTLVKLKSFRFIDLSQNQALFQSTPSAVGLLRRYLPKMNALKRIHLEGVEMTSEQAIALVEVLPEVHQLAHINLLGNSELMKLANARTEEAQEEACALYASLLAAARVSKNLICVDIEVPSERSGEIVKAMAKQVVAYCLRNMERIQDADVSATVAAALADNHPEGLDSKSHYPDVLAHLVGRDVLDQDDFPDDASSAPDEDYVIGGTGVVKALTCCLKNRGDESRRQSGEFIRDVENGVAAPAVALTSGGKAKDMSKHLLASARKIRLRLQPALNKARANPGDEQNLRKLMFLDDTLQGIIKRFEDEYPDTREPIQEPHPPVASKGSTEELPVIVPPVEDPSLALSDNEDESELNVAKPLSRSNSMLSRTLAEEEGRILRAGHRFRVGFFKQEQIDLLNGIDDIGSDPKHVRMLSELAEDIGGELLEKVKEKGPVRAFKEHGDIALKNMEESDPEHWERFAEAQHKARANITVPSGIKSPETQAADESAIID</sequence>
<dbReference type="OrthoDB" id="8436363at2759"/>
<reference evidence="5 6" key="1">
    <citation type="submission" date="2015-09" db="EMBL/GenBank/DDBJ databases">
        <title>Draft genome of a European isolate of the apple canker pathogen Neonectria ditissima.</title>
        <authorList>
            <person name="Gomez-Cortecero A."/>
            <person name="Harrison R.J."/>
            <person name="Armitage A.D."/>
        </authorList>
    </citation>
    <scope>NUCLEOTIDE SEQUENCE [LARGE SCALE GENOMIC DNA]</scope>
    <source>
        <strain evidence="5 6">R09/05</strain>
    </source>
</reference>
<proteinExistence type="predicted"/>
<evidence type="ECO:0000256" key="2">
    <source>
        <dbReference type="ARBA" id="ARBA00022614"/>
    </source>
</evidence>
<accession>A0A0N8H5S8</accession>
<dbReference type="GO" id="GO:0005829">
    <property type="term" value="C:cytosol"/>
    <property type="evidence" value="ECO:0007669"/>
    <property type="project" value="TreeGrafter"/>
</dbReference>
<dbReference type="Proteomes" id="UP000050424">
    <property type="component" value="Unassembled WGS sequence"/>
</dbReference>
<evidence type="ECO:0000313" key="5">
    <source>
        <dbReference type="EMBL" id="KPM37012.1"/>
    </source>
</evidence>
<organism evidence="5 6">
    <name type="scientific">Neonectria ditissima</name>
    <dbReference type="NCBI Taxonomy" id="78410"/>
    <lineage>
        <taxon>Eukaryota</taxon>
        <taxon>Fungi</taxon>
        <taxon>Dikarya</taxon>
        <taxon>Ascomycota</taxon>
        <taxon>Pezizomycotina</taxon>
        <taxon>Sordariomycetes</taxon>
        <taxon>Hypocreomycetidae</taxon>
        <taxon>Hypocreales</taxon>
        <taxon>Nectriaceae</taxon>
        <taxon>Neonectria</taxon>
    </lineage>
</organism>
<feature type="compositionally biased region" description="Basic and acidic residues" evidence="4">
    <location>
        <begin position="311"/>
        <end position="334"/>
    </location>
</feature>
<feature type="region of interest" description="Disordered" evidence="4">
    <location>
        <begin position="1207"/>
        <end position="1226"/>
    </location>
</feature>
<dbReference type="PANTHER" id="PTHR24113">
    <property type="entry name" value="RAN GTPASE-ACTIVATING PROTEIN 1"/>
    <property type="match status" value="1"/>
</dbReference>
<evidence type="ECO:0008006" key="7">
    <source>
        <dbReference type="Google" id="ProtNLM"/>
    </source>
</evidence>